<dbReference type="OrthoDB" id="2499658at2759"/>
<feature type="domain" description="Rap-GAP" evidence="3">
    <location>
        <begin position="1"/>
        <end position="133"/>
    </location>
</feature>
<dbReference type="InterPro" id="IPR035974">
    <property type="entry name" value="Rap/Ran-GAP_sf"/>
</dbReference>
<sequence length="359" mass="40087">MFHVSTLLPYTENDSQQLQRKRHIGNDIVAIVFQEENTPFAPDLIASNFLHSYVVVQPVEPCTPNTRYRVSITARKDVPFFGPTLPLPSIFEKGEDFREFLLTKLINAELACYRAERFAKLEERTRASLLSVLVEDLRQQTNEYLGLQESPETQKTNRFTDIVKKVLERSKNNPPKVSTAGGAGGGVSNNMFSSITQRSTTESQSLSDGTPKSTRSKASKESAEHCSGGSDNSSVNSNEFEVHPVAHNEDSDTGLESMSSAETLHKRYPLCVGTEEGMCSLHGDPSGIISQIETLKQEINKLKCEKYDLIRKNTAFQRDIRKLKEKDMRLQGDLHNSTKEISRLQSLMNDLGTAQVSAV</sequence>
<dbReference type="InterPro" id="IPR000331">
    <property type="entry name" value="Rap/Ran_GAP_dom"/>
</dbReference>
<dbReference type="GO" id="GO:0005737">
    <property type="term" value="C:cytoplasm"/>
    <property type="evidence" value="ECO:0007669"/>
    <property type="project" value="TreeGrafter"/>
</dbReference>
<evidence type="ECO:0000313" key="5">
    <source>
        <dbReference type="Proteomes" id="UP000326759"/>
    </source>
</evidence>
<dbReference type="PANTHER" id="PTHR15711">
    <property type="entry name" value="RAP GTPASE-ACTIVATING PROTEIN"/>
    <property type="match status" value="1"/>
</dbReference>
<protein>
    <submittedName>
        <fullName evidence="4">Rap1 GTPase-activating protein 1</fullName>
    </submittedName>
</protein>
<accession>A0A5N5TEW2</accession>
<evidence type="ECO:0000259" key="3">
    <source>
        <dbReference type="PROSITE" id="PS50085"/>
    </source>
</evidence>
<dbReference type="Pfam" id="PF02145">
    <property type="entry name" value="Rap_GAP"/>
    <property type="match status" value="1"/>
</dbReference>
<evidence type="ECO:0000313" key="4">
    <source>
        <dbReference type="EMBL" id="KAB7503665.1"/>
    </source>
</evidence>
<name>A0A5N5TEW2_9CRUS</name>
<dbReference type="SUPFAM" id="SSF111347">
    <property type="entry name" value="Rap/Ran-GAP"/>
    <property type="match status" value="1"/>
</dbReference>
<reference evidence="4 5" key="1">
    <citation type="journal article" date="2019" name="PLoS Biol.">
        <title>Sex chromosomes control vertical transmission of feminizing Wolbachia symbionts in an isopod.</title>
        <authorList>
            <person name="Becking T."/>
            <person name="Chebbi M.A."/>
            <person name="Giraud I."/>
            <person name="Moumen B."/>
            <person name="Laverre T."/>
            <person name="Caubet Y."/>
            <person name="Peccoud J."/>
            <person name="Gilbert C."/>
            <person name="Cordaux R."/>
        </authorList>
    </citation>
    <scope>NUCLEOTIDE SEQUENCE [LARGE SCALE GENOMIC DNA]</scope>
    <source>
        <strain evidence="4">ANa2</strain>
        <tissue evidence="4">Whole body excluding digestive tract and cuticle</tissue>
    </source>
</reference>
<evidence type="ECO:0000256" key="1">
    <source>
        <dbReference type="ARBA" id="ARBA00022468"/>
    </source>
</evidence>
<dbReference type="Gene3D" id="3.40.50.11210">
    <property type="entry name" value="Rap/Ran-GAP"/>
    <property type="match status" value="1"/>
</dbReference>
<feature type="compositionally biased region" description="Polar residues" evidence="2">
    <location>
        <begin position="188"/>
        <end position="213"/>
    </location>
</feature>
<feature type="compositionally biased region" description="Low complexity" evidence="2">
    <location>
        <begin position="227"/>
        <end position="237"/>
    </location>
</feature>
<dbReference type="PROSITE" id="PS50085">
    <property type="entry name" value="RAPGAP"/>
    <property type="match status" value="1"/>
</dbReference>
<feature type="region of interest" description="Disordered" evidence="2">
    <location>
        <begin position="166"/>
        <end position="237"/>
    </location>
</feature>
<dbReference type="EMBL" id="SEYY01004717">
    <property type="protein sequence ID" value="KAB7503665.1"/>
    <property type="molecule type" value="Genomic_DNA"/>
</dbReference>
<dbReference type="InterPro" id="IPR050989">
    <property type="entry name" value="Rap1_Ran_GAP"/>
</dbReference>
<dbReference type="PANTHER" id="PTHR15711:SF32">
    <property type="entry name" value="RAP GTPASE ACTIVATING PROTEIN 1, ISOFORM H"/>
    <property type="match status" value="1"/>
</dbReference>
<keyword evidence="5" id="KW-1185">Reference proteome</keyword>
<comment type="caution">
    <text evidence="4">The sequence shown here is derived from an EMBL/GenBank/DDBJ whole genome shotgun (WGS) entry which is preliminary data.</text>
</comment>
<dbReference type="Proteomes" id="UP000326759">
    <property type="component" value="Unassembled WGS sequence"/>
</dbReference>
<dbReference type="AlphaFoldDB" id="A0A5N5TEW2"/>
<organism evidence="4 5">
    <name type="scientific">Armadillidium nasatum</name>
    <dbReference type="NCBI Taxonomy" id="96803"/>
    <lineage>
        <taxon>Eukaryota</taxon>
        <taxon>Metazoa</taxon>
        <taxon>Ecdysozoa</taxon>
        <taxon>Arthropoda</taxon>
        <taxon>Crustacea</taxon>
        <taxon>Multicrustacea</taxon>
        <taxon>Malacostraca</taxon>
        <taxon>Eumalacostraca</taxon>
        <taxon>Peracarida</taxon>
        <taxon>Isopoda</taxon>
        <taxon>Oniscidea</taxon>
        <taxon>Crinocheta</taxon>
        <taxon>Armadillidiidae</taxon>
        <taxon>Armadillidium</taxon>
    </lineage>
</organism>
<gene>
    <name evidence="4" type="primary">RAP1GAP</name>
    <name evidence="4" type="ORF">Anas_12063</name>
</gene>
<keyword evidence="1" id="KW-0343">GTPase activation</keyword>
<proteinExistence type="predicted"/>
<dbReference type="GO" id="GO:0051056">
    <property type="term" value="P:regulation of small GTPase mediated signal transduction"/>
    <property type="evidence" value="ECO:0007669"/>
    <property type="project" value="InterPro"/>
</dbReference>
<dbReference type="GO" id="GO:0005096">
    <property type="term" value="F:GTPase activator activity"/>
    <property type="evidence" value="ECO:0007669"/>
    <property type="project" value="UniProtKB-KW"/>
</dbReference>
<evidence type="ECO:0000256" key="2">
    <source>
        <dbReference type="SAM" id="MobiDB-lite"/>
    </source>
</evidence>